<sequence>MSVNSSHDRILLGCSFKNHPFASSLSEKGNNRILNSPSGSPPFDIVLTIASKSCIWLMAFSDDVPRKIGKMLNCCGLISKSTSLTGSTKHDAVLTMEGLENSRIGLSAISLTGDLIGLGE</sequence>
<keyword evidence="2" id="KW-1185">Reference proteome</keyword>
<organism evidence="1 2">
    <name type="scientific">Rosa chinensis</name>
    <name type="common">China rose</name>
    <dbReference type="NCBI Taxonomy" id="74649"/>
    <lineage>
        <taxon>Eukaryota</taxon>
        <taxon>Viridiplantae</taxon>
        <taxon>Streptophyta</taxon>
        <taxon>Embryophyta</taxon>
        <taxon>Tracheophyta</taxon>
        <taxon>Spermatophyta</taxon>
        <taxon>Magnoliopsida</taxon>
        <taxon>eudicotyledons</taxon>
        <taxon>Gunneridae</taxon>
        <taxon>Pentapetalae</taxon>
        <taxon>rosids</taxon>
        <taxon>fabids</taxon>
        <taxon>Rosales</taxon>
        <taxon>Rosaceae</taxon>
        <taxon>Rosoideae</taxon>
        <taxon>Rosoideae incertae sedis</taxon>
        <taxon>Rosa</taxon>
    </lineage>
</organism>
<proteinExistence type="predicted"/>
<protein>
    <submittedName>
        <fullName evidence="1">Uncharacterized protein</fullName>
    </submittedName>
</protein>
<dbReference type="Proteomes" id="UP000238479">
    <property type="component" value="Chromosome 5"/>
</dbReference>
<reference evidence="1 2" key="1">
    <citation type="journal article" date="2018" name="Nat. Genet.">
        <title>The Rosa genome provides new insights in the design of modern roses.</title>
        <authorList>
            <person name="Bendahmane M."/>
        </authorList>
    </citation>
    <scope>NUCLEOTIDE SEQUENCE [LARGE SCALE GENOMIC DNA]</scope>
    <source>
        <strain evidence="2">cv. Old Blush</strain>
    </source>
</reference>
<gene>
    <name evidence="1" type="ORF">RchiOBHm_Chr5g0080621</name>
</gene>
<dbReference type="Gramene" id="PRQ35492">
    <property type="protein sequence ID" value="PRQ35492"/>
    <property type="gene ID" value="RchiOBHm_Chr5g0080621"/>
</dbReference>
<evidence type="ECO:0000313" key="2">
    <source>
        <dbReference type="Proteomes" id="UP000238479"/>
    </source>
</evidence>
<comment type="caution">
    <text evidence="1">The sequence shown here is derived from an EMBL/GenBank/DDBJ whole genome shotgun (WGS) entry which is preliminary data.</text>
</comment>
<name>A0A2P6QMT5_ROSCH</name>
<dbReference type="AlphaFoldDB" id="A0A2P6QMT5"/>
<accession>A0A2P6QMT5</accession>
<evidence type="ECO:0000313" key="1">
    <source>
        <dbReference type="EMBL" id="PRQ35492.1"/>
    </source>
</evidence>
<dbReference type="EMBL" id="PDCK01000043">
    <property type="protein sequence ID" value="PRQ35492.1"/>
    <property type="molecule type" value="Genomic_DNA"/>
</dbReference>